<proteinExistence type="predicted"/>
<accession>A0A0B6YCC2</accession>
<protein>
    <submittedName>
        <fullName evidence="1">Uncharacterized protein</fullName>
    </submittedName>
</protein>
<dbReference type="EMBL" id="HACG01006586">
    <property type="protein sequence ID" value="CEK53451.1"/>
    <property type="molecule type" value="Transcribed_RNA"/>
</dbReference>
<sequence>FTIRCQTSNMIINGNYHDLKFDSIESKSVPDGEEKVIKIFTGNACSENWLETENISARL</sequence>
<evidence type="ECO:0000313" key="1">
    <source>
        <dbReference type="EMBL" id="CEK53451.1"/>
    </source>
</evidence>
<dbReference type="AlphaFoldDB" id="A0A0B6YCC2"/>
<organism evidence="1">
    <name type="scientific">Arion vulgaris</name>
    <dbReference type="NCBI Taxonomy" id="1028688"/>
    <lineage>
        <taxon>Eukaryota</taxon>
        <taxon>Metazoa</taxon>
        <taxon>Spiralia</taxon>
        <taxon>Lophotrochozoa</taxon>
        <taxon>Mollusca</taxon>
        <taxon>Gastropoda</taxon>
        <taxon>Heterobranchia</taxon>
        <taxon>Euthyneura</taxon>
        <taxon>Panpulmonata</taxon>
        <taxon>Eupulmonata</taxon>
        <taxon>Stylommatophora</taxon>
        <taxon>Helicina</taxon>
        <taxon>Arionoidea</taxon>
        <taxon>Arionidae</taxon>
        <taxon>Arion</taxon>
    </lineage>
</organism>
<gene>
    <name evidence="1" type="primary">ORF20329</name>
</gene>
<reference evidence="1" key="1">
    <citation type="submission" date="2014-12" db="EMBL/GenBank/DDBJ databases">
        <title>Insight into the proteome of Arion vulgaris.</title>
        <authorList>
            <person name="Aradska J."/>
            <person name="Bulat T."/>
            <person name="Smidak R."/>
            <person name="Sarate P."/>
            <person name="Gangsoo J."/>
            <person name="Sialana F."/>
            <person name="Bilban M."/>
            <person name="Lubec G."/>
        </authorList>
    </citation>
    <scope>NUCLEOTIDE SEQUENCE</scope>
    <source>
        <tissue evidence="1">Skin</tissue>
    </source>
</reference>
<name>A0A0B6YCC2_9EUPU</name>
<feature type="non-terminal residue" evidence="1">
    <location>
        <position position="1"/>
    </location>
</feature>